<dbReference type="EMBL" id="MWPX01000002">
    <property type="protein sequence ID" value="OUM50106.1"/>
    <property type="molecule type" value="Genomic_DNA"/>
</dbReference>
<evidence type="ECO:0000313" key="1">
    <source>
        <dbReference type="EMBL" id="OUM50106.1"/>
    </source>
</evidence>
<accession>A0A1Y3MJ95</accession>
<gene>
    <name evidence="1" type="ORF">BW425_03175</name>
</gene>
<dbReference type="InterPro" id="IPR025441">
    <property type="entry name" value="DUF4181"/>
</dbReference>
<dbReference type="Pfam" id="PF13789">
    <property type="entry name" value="DUF4181"/>
    <property type="match status" value="1"/>
</dbReference>
<evidence type="ECO:0000313" key="2">
    <source>
        <dbReference type="Proteomes" id="UP000195321"/>
    </source>
</evidence>
<comment type="caution">
    <text evidence="1">The sequence shown here is derived from an EMBL/GenBank/DDBJ whole genome shotgun (WGS) entry which is preliminary data.</text>
</comment>
<name>A0A1Y3MJ95_9BACI</name>
<dbReference type="AlphaFoldDB" id="A0A1Y3MJ95"/>
<organism evidence="1 2">
    <name type="scientific">Bacillus pseudomycoides</name>
    <dbReference type="NCBI Taxonomy" id="64104"/>
    <lineage>
        <taxon>Bacteria</taxon>
        <taxon>Bacillati</taxon>
        <taxon>Bacillota</taxon>
        <taxon>Bacilli</taxon>
        <taxon>Bacillales</taxon>
        <taxon>Bacillaceae</taxon>
        <taxon>Bacillus</taxon>
        <taxon>Bacillus cereus group</taxon>
    </lineage>
</organism>
<reference evidence="1 2" key="1">
    <citation type="submission" date="2017-02" db="EMBL/GenBank/DDBJ databases">
        <title>Bacillus pseudomycoides isolate FSL K6-0042.</title>
        <authorList>
            <person name="Kovac J."/>
        </authorList>
    </citation>
    <scope>NUCLEOTIDE SEQUENCE [LARGE SCALE GENOMIC DNA]</scope>
    <source>
        <strain evidence="1 2">FSL K6-0042</strain>
    </source>
</reference>
<sequence length="123" mass="14759">MEKLLFLIIIVVLFFLLENLLRKKLKITRKNGFIYRPVNSFHKWGERIIIIVYLVAGFVCIYTSEYIKVVYILFVFSGMQQLFRAYMEWKFDKESKEYVISLLGVFCLMITFNLMIYLFQPVG</sequence>
<dbReference type="Proteomes" id="UP000195321">
    <property type="component" value="Unassembled WGS sequence"/>
</dbReference>
<protein>
    <submittedName>
        <fullName evidence="1">Capsular biosynthesis protein CpsH</fullName>
    </submittedName>
</protein>
<dbReference type="RefSeq" id="WP_016115072.1">
    <property type="nucleotide sequence ID" value="NZ_CP189809.1"/>
</dbReference>
<proteinExistence type="predicted"/>